<reference evidence="5" key="1">
    <citation type="submission" date="2019-03" db="EMBL/GenBank/DDBJ databases">
        <title>Lake Tanganyika Metagenome-Assembled Genomes (MAGs).</title>
        <authorList>
            <person name="Tran P."/>
        </authorList>
    </citation>
    <scope>NUCLEOTIDE SEQUENCE</scope>
    <source>
        <strain evidence="5">K_DeepCast_150m_m2_040</strain>
    </source>
</reference>
<accession>A0A937XHH4</accession>
<dbReference type="Proteomes" id="UP000779900">
    <property type="component" value="Unassembled WGS sequence"/>
</dbReference>
<dbReference type="SUPFAM" id="SSF48452">
    <property type="entry name" value="TPR-like"/>
    <property type="match status" value="1"/>
</dbReference>
<sequence length="546" mass="59932">MRSFRNSSLAIILLTAASCVPLVAQQIPLDALMRGGRIHYDGQRYERAKEQFTKALTQYGATADNVALGQIEFWLGLCEEQLRNHASAADHFVTALEKDTTLVTKIRTDEPWQYLSWTALISATRESYNAEENDAALRYALVALKVDPSKSQTYALVANIYSALERYDDMRATADDLLKLDAGAPEALSLLGLYFLQKPDSLWLTKEARAVRWDSAGFFYDEAIAQYEKRFAAAKADLSKQLKLTDSVRVDQVVSKLVQKSRLLDQSELKRYVETDLDAAKQLAEIAQTAGRLFYAANNLNVASSRAGTAMLRAATETRADTSERFRAKAEALFGSAVEYDSSDFASLFNLGITQYQGKKDSLAERSLQTVIDGAVVPVGMLPPPWLDSLLALVTPEAAEAGNVQVTGTLVEKVDSILAAKGRKSVGFGWLYFPDLRSRKLTGPAAVADTLGMFLSLQTPQLIEQAYLWLGSSQTGLATTLADGGKKDAAKAGYLRAIGNLLIATKIDPNNSDAFQNLGICYRETDQKDKALRAFEAADKLRKQGR</sequence>
<feature type="repeat" description="TPR" evidence="3">
    <location>
        <begin position="512"/>
        <end position="545"/>
    </location>
</feature>
<dbReference type="InterPro" id="IPR051012">
    <property type="entry name" value="CellSynth/LPSAsmb/PSIAsmb"/>
</dbReference>
<feature type="chain" id="PRO_5036723442" description="Tetratricopeptide repeat protein" evidence="4">
    <location>
        <begin position="25"/>
        <end position="546"/>
    </location>
</feature>
<keyword evidence="1" id="KW-0677">Repeat</keyword>
<dbReference type="Pfam" id="PF13431">
    <property type="entry name" value="TPR_17"/>
    <property type="match status" value="1"/>
</dbReference>
<dbReference type="SUPFAM" id="SSF81901">
    <property type="entry name" value="HCP-like"/>
    <property type="match status" value="1"/>
</dbReference>
<protein>
    <recommendedName>
        <fullName evidence="7">Tetratricopeptide repeat protein</fullName>
    </recommendedName>
</protein>
<dbReference type="PROSITE" id="PS50005">
    <property type="entry name" value="TPR"/>
    <property type="match status" value="1"/>
</dbReference>
<evidence type="ECO:0000256" key="2">
    <source>
        <dbReference type="ARBA" id="ARBA00022803"/>
    </source>
</evidence>
<evidence type="ECO:0000313" key="5">
    <source>
        <dbReference type="EMBL" id="MBM3331150.1"/>
    </source>
</evidence>
<dbReference type="PANTHER" id="PTHR45586">
    <property type="entry name" value="TPR REPEAT-CONTAINING PROTEIN PA4667"/>
    <property type="match status" value="1"/>
</dbReference>
<keyword evidence="4" id="KW-0732">Signal</keyword>
<evidence type="ECO:0000256" key="1">
    <source>
        <dbReference type="ARBA" id="ARBA00022737"/>
    </source>
</evidence>
<dbReference type="AlphaFoldDB" id="A0A937XHH4"/>
<dbReference type="PANTHER" id="PTHR45586:SF1">
    <property type="entry name" value="LIPOPOLYSACCHARIDE ASSEMBLY PROTEIN B"/>
    <property type="match status" value="1"/>
</dbReference>
<gene>
    <name evidence="5" type="ORF">FJY68_04760</name>
</gene>
<keyword evidence="2 3" id="KW-0802">TPR repeat</keyword>
<dbReference type="InterPro" id="IPR019734">
    <property type="entry name" value="TPR_rpt"/>
</dbReference>
<name>A0A937XHH4_UNCW3</name>
<dbReference type="InterPro" id="IPR011990">
    <property type="entry name" value="TPR-like_helical_dom_sf"/>
</dbReference>
<proteinExistence type="predicted"/>
<evidence type="ECO:0000313" key="6">
    <source>
        <dbReference type="Proteomes" id="UP000779900"/>
    </source>
</evidence>
<feature type="signal peptide" evidence="4">
    <location>
        <begin position="1"/>
        <end position="24"/>
    </location>
</feature>
<evidence type="ECO:0008006" key="7">
    <source>
        <dbReference type="Google" id="ProtNLM"/>
    </source>
</evidence>
<dbReference type="SMART" id="SM00028">
    <property type="entry name" value="TPR"/>
    <property type="match status" value="4"/>
</dbReference>
<dbReference type="Gene3D" id="1.25.40.10">
    <property type="entry name" value="Tetratricopeptide repeat domain"/>
    <property type="match status" value="3"/>
</dbReference>
<evidence type="ECO:0000256" key="3">
    <source>
        <dbReference type="PROSITE-ProRule" id="PRU00339"/>
    </source>
</evidence>
<dbReference type="EMBL" id="VGIR01000020">
    <property type="protein sequence ID" value="MBM3331150.1"/>
    <property type="molecule type" value="Genomic_DNA"/>
</dbReference>
<evidence type="ECO:0000256" key="4">
    <source>
        <dbReference type="SAM" id="SignalP"/>
    </source>
</evidence>
<comment type="caution">
    <text evidence="5">The sequence shown here is derived from an EMBL/GenBank/DDBJ whole genome shotgun (WGS) entry which is preliminary data.</text>
</comment>
<dbReference type="PROSITE" id="PS51257">
    <property type="entry name" value="PROKAR_LIPOPROTEIN"/>
    <property type="match status" value="1"/>
</dbReference>
<organism evidence="5 6">
    <name type="scientific">candidate division WOR-3 bacterium</name>
    <dbReference type="NCBI Taxonomy" id="2052148"/>
    <lineage>
        <taxon>Bacteria</taxon>
        <taxon>Bacteria division WOR-3</taxon>
    </lineage>
</organism>